<dbReference type="Gene3D" id="3.30.1150.10">
    <property type="match status" value="1"/>
</dbReference>
<evidence type="ECO:0008006" key="4">
    <source>
        <dbReference type="Google" id="ProtNLM"/>
    </source>
</evidence>
<dbReference type="EMBL" id="JBIGIA010000001">
    <property type="protein sequence ID" value="MFG6455333.1"/>
    <property type="molecule type" value="Genomic_DNA"/>
</dbReference>
<protein>
    <recommendedName>
        <fullName evidence="4">TonB C-terminal domain-containing protein</fullName>
    </recommendedName>
</protein>
<accession>A0ABW7G077</accession>
<reference evidence="2 3" key="1">
    <citation type="submission" date="2024-09" db="EMBL/GenBank/DDBJ databases">
        <title>Novel species of the genus Pelomonas and Roseateles isolated from streams.</title>
        <authorList>
            <person name="Lu H."/>
        </authorList>
    </citation>
    <scope>NUCLEOTIDE SEQUENCE [LARGE SCALE GENOMIC DNA]</scope>
    <source>
        <strain evidence="2 3">BYS96W</strain>
    </source>
</reference>
<sequence length="218" mass="23094">MARTGELRTNTRRQGPGGVPLLCLVGALAGHVAMLVLGAEEAHRWQQAQLQVPPATAPQSVTVRHLGPEPAAMAAARQAVDTPRIVHPARPASASAAAPVPADVHDTVAPVAAPVVYVPRALLTVPPVARKSVPLVWPDSWPAQASYTAVLKLFLDEQGQVERVEPDGDPVLPEPLFEQARQAFMAAGFTPGELNGQAVKSWVRVEVTFDSGRRPPGH</sequence>
<comment type="caution">
    <text evidence="2">The sequence shown here is derived from an EMBL/GenBank/DDBJ whole genome shotgun (WGS) entry which is preliminary data.</text>
</comment>
<keyword evidence="1" id="KW-1133">Transmembrane helix</keyword>
<dbReference type="SUPFAM" id="SSF74653">
    <property type="entry name" value="TolA/TonB C-terminal domain"/>
    <property type="match status" value="1"/>
</dbReference>
<gene>
    <name evidence="2" type="ORF">ACG00X_00640</name>
</gene>
<feature type="transmembrane region" description="Helical" evidence="1">
    <location>
        <begin position="21"/>
        <end position="39"/>
    </location>
</feature>
<evidence type="ECO:0000313" key="2">
    <source>
        <dbReference type="EMBL" id="MFG6455333.1"/>
    </source>
</evidence>
<keyword evidence="3" id="KW-1185">Reference proteome</keyword>
<evidence type="ECO:0000313" key="3">
    <source>
        <dbReference type="Proteomes" id="UP001606305"/>
    </source>
</evidence>
<keyword evidence="1" id="KW-0472">Membrane</keyword>
<dbReference type="Proteomes" id="UP001606305">
    <property type="component" value="Unassembled WGS sequence"/>
</dbReference>
<dbReference type="RefSeq" id="WP_394485923.1">
    <property type="nucleotide sequence ID" value="NZ_JBIGIA010000001.1"/>
</dbReference>
<name>A0ABW7G077_9BURK</name>
<evidence type="ECO:0000256" key="1">
    <source>
        <dbReference type="SAM" id="Phobius"/>
    </source>
</evidence>
<organism evidence="2 3">
    <name type="scientific">Pelomonas nitida</name>
    <dbReference type="NCBI Taxonomy" id="3299027"/>
    <lineage>
        <taxon>Bacteria</taxon>
        <taxon>Pseudomonadati</taxon>
        <taxon>Pseudomonadota</taxon>
        <taxon>Betaproteobacteria</taxon>
        <taxon>Burkholderiales</taxon>
        <taxon>Sphaerotilaceae</taxon>
        <taxon>Roseateles</taxon>
    </lineage>
</organism>
<proteinExistence type="predicted"/>
<keyword evidence="1" id="KW-0812">Transmembrane</keyword>